<dbReference type="AlphaFoldDB" id="A0A0K0DHN7"/>
<dbReference type="Proteomes" id="UP000035642">
    <property type="component" value="Unassembled WGS sequence"/>
</dbReference>
<reference evidence="2" key="2">
    <citation type="submission" date="2017-02" db="UniProtKB">
        <authorList>
            <consortium name="WormBaseParasite"/>
        </authorList>
    </citation>
    <scope>IDENTIFICATION</scope>
</reference>
<protein>
    <submittedName>
        <fullName evidence="2">DUF3008 domain-containing protein</fullName>
    </submittedName>
</protein>
<name>A0A0K0DHN7_ANGCA</name>
<dbReference type="WBParaSite" id="ACAC_0001072101-mRNA-1">
    <property type="protein sequence ID" value="ACAC_0001072101-mRNA-1"/>
    <property type="gene ID" value="ACAC_0001072101"/>
</dbReference>
<evidence type="ECO:0000313" key="1">
    <source>
        <dbReference type="Proteomes" id="UP000035642"/>
    </source>
</evidence>
<accession>A0A0K0DHN7</accession>
<proteinExistence type="predicted"/>
<reference evidence="1" key="1">
    <citation type="submission" date="2012-09" db="EMBL/GenBank/DDBJ databases">
        <authorList>
            <person name="Martin A.A."/>
        </authorList>
    </citation>
    <scope>NUCLEOTIDE SEQUENCE</scope>
</reference>
<organism evidence="1 2">
    <name type="scientific">Angiostrongylus cantonensis</name>
    <name type="common">Rat lungworm</name>
    <dbReference type="NCBI Taxonomy" id="6313"/>
    <lineage>
        <taxon>Eukaryota</taxon>
        <taxon>Metazoa</taxon>
        <taxon>Ecdysozoa</taxon>
        <taxon>Nematoda</taxon>
        <taxon>Chromadorea</taxon>
        <taxon>Rhabditida</taxon>
        <taxon>Rhabditina</taxon>
        <taxon>Rhabditomorpha</taxon>
        <taxon>Strongyloidea</taxon>
        <taxon>Metastrongylidae</taxon>
        <taxon>Angiostrongylus</taxon>
    </lineage>
</organism>
<sequence length="77" mass="8523">MKAEGSKATKRCLSPETLELIRQGGIVRAAGKRDLTSDRAKQCGQPIKEDLKEKRTTVMFEAAEAKHSQSPAKLRQL</sequence>
<keyword evidence="1" id="KW-1185">Reference proteome</keyword>
<evidence type="ECO:0000313" key="2">
    <source>
        <dbReference type="WBParaSite" id="ACAC_0001072101-mRNA-1"/>
    </source>
</evidence>